<dbReference type="AlphaFoldDB" id="A0A7K7VNY7"/>
<organism evidence="6 7">
    <name type="scientific">Eudromia elegans</name>
    <name type="common">Elegant crested-tinamou</name>
    <dbReference type="NCBI Taxonomy" id="8805"/>
    <lineage>
        <taxon>Eukaryota</taxon>
        <taxon>Metazoa</taxon>
        <taxon>Chordata</taxon>
        <taxon>Craniata</taxon>
        <taxon>Vertebrata</taxon>
        <taxon>Euteleostomi</taxon>
        <taxon>Archelosauria</taxon>
        <taxon>Archosauria</taxon>
        <taxon>Dinosauria</taxon>
        <taxon>Saurischia</taxon>
        <taxon>Theropoda</taxon>
        <taxon>Coelurosauria</taxon>
        <taxon>Aves</taxon>
        <taxon>Palaeognathae</taxon>
        <taxon>Tinamiformes</taxon>
        <taxon>Tinamidae</taxon>
        <taxon>Eudromia</taxon>
    </lineage>
</organism>
<dbReference type="PANTHER" id="PTHR16736">
    <property type="entry name" value="CORTEXIN-1-RELATED"/>
    <property type="match status" value="1"/>
</dbReference>
<feature type="non-terminal residue" evidence="6">
    <location>
        <position position="1"/>
    </location>
</feature>
<keyword evidence="2 5" id="KW-0812">Transmembrane</keyword>
<sequence>EAAPAPLDVDRAVAVAFVVLLGLFLLAMAVRCARLVVDPYSAIPTATWEEEQVP</sequence>
<name>A0A7K7VNY7_EUDEL</name>
<dbReference type="InterPro" id="IPR020066">
    <property type="entry name" value="Cortexin"/>
</dbReference>
<reference evidence="6 7" key="1">
    <citation type="submission" date="2019-09" db="EMBL/GenBank/DDBJ databases">
        <title>Bird 10,000 Genomes (B10K) Project - Family phase.</title>
        <authorList>
            <person name="Zhang G."/>
        </authorList>
    </citation>
    <scope>NUCLEOTIDE SEQUENCE [LARGE SCALE GENOMIC DNA]</scope>
    <source>
        <strain evidence="6">B10K-LSUMZ-16893</strain>
    </source>
</reference>
<evidence type="ECO:0000313" key="7">
    <source>
        <dbReference type="Proteomes" id="UP000533954"/>
    </source>
</evidence>
<evidence type="ECO:0000256" key="4">
    <source>
        <dbReference type="ARBA" id="ARBA00023136"/>
    </source>
</evidence>
<keyword evidence="4 5" id="KW-0472">Membrane</keyword>
<dbReference type="PANTHER" id="PTHR16736:SF5">
    <property type="entry name" value="CORTEXIN DOMAIN-CONTAINING 1 PROTEIN"/>
    <property type="match status" value="1"/>
</dbReference>
<evidence type="ECO:0000256" key="1">
    <source>
        <dbReference type="ARBA" id="ARBA00004167"/>
    </source>
</evidence>
<dbReference type="Pfam" id="PF11057">
    <property type="entry name" value="Cortexin"/>
    <property type="match status" value="1"/>
</dbReference>
<evidence type="ECO:0000256" key="5">
    <source>
        <dbReference type="SAM" id="Phobius"/>
    </source>
</evidence>
<dbReference type="EMBL" id="VZSX01000259">
    <property type="protein sequence ID" value="NXA43133.1"/>
    <property type="molecule type" value="Genomic_DNA"/>
</dbReference>
<feature type="transmembrane region" description="Helical" evidence="5">
    <location>
        <begin position="12"/>
        <end position="30"/>
    </location>
</feature>
<comment type="subcellular location">
    <subcellularLocation>
        <location evidence="1">Membrane</location>
        <topology evidence="1">Single-pass membrane protein</topology>
    </subcellularLocation>
</comment>
<dbReference type="Proteomes" id="UP000533954">
    <property type="component" value="Unassembled WGS sequence"/>
</dbReference>
<proteinExistence type="predicted"/>
<gene>
    <name evidence="6" type="primary">Ctxnd1_1</name>
    <name evidence="6" type="ORF">EUDELE_R14300</name>
</gene>
<protein>
    <submittedName>
        <fullName evidence="6">CTXD1 protein</fullName>
    </submittedName>
</protein>
<evidence type="ECO:0000256" key="2">
    <source>
        <dbReference type="ARBA" id="ARBA00022692"/>
    </source>
</evidence>
<evidence type="ECO:0000256" key="3">
    <source>
        <dbReference type="ARBA" id="ARBA00022989"/>
    </source>
</evidence>
<comment type="caution">
    <text evidence="6">The sequence shown here is derived from an EMBL/GenBank/DDBJ whole genome shotgun (WGS) entry which is preliminary data.</text>
</comment>
<keyword evidence="3 5" id="KW-1133">Transmembrane helix</keyword>
<dbReference type="GO" id="GO:0016020">
    <property type="term" value="C:membrane"/>
    <property type="evidence" value="ECO:0007669"/>
    <property type="project" value="UniProtKB-SubCell"/>
</dbReference>
<evidence type="ECO:0000313" key="6">
    <source>
        <dbReference type="EMBL" id="NXA43133.1"/>
    </source>
</evidence>
<keyword evidence="7" id="KW-1185">Reference proteome</keyword>
<accession>A0A7K7VNY7</accession>
<feature type="non-terminal residue" evidence="6">
    <location>
        <position position="54"/>
    </location>
</feature>